<feature type="transmembrane region" description="Helical" evidence="10">
    <location>
        <begin position="691"/>
        <end position="718"/>
    </location>
</feature>
<dbReference type="InterPro" id="IPR025857">
    <property type="entry name" value="MacB_PCD"/>
</dbReference>
<keyword evidence="4 10" id="KW-0812">Transmembrane</keyword>
<dbReference type="InterPro" id="IPR027417">
    <property type="entry name" value="P-loop_NTPase"/>
</dbReference>
<evidence type="ECO:0000256" key="1">
    <source>
        <dbReference type="ARBA" id="ARBA00004429"/>
    </source>
</evidence>
<keyword evidence="2" id="KW-0813">Transport</keyword>
<keyword evidence="6 12" id="KW-0067">ATP-binding</keyword>
<dbReference type="InterPro" id="IPR003838">
    <property type="entry name" value="ABC3_permease_C"/>
</dbReference>
<dbReference type="Proteomes" id="UP001287983">
    <property type="component" value="Unassembled WGS sequence"/>
</dbReference>
<dbReference type="RefSeq" id="WP_313363333.1">
    <property type="nucleotide sequence ID" value="NZ_CP134945.1"/>
</dbReference>
<sequence>MIKIENLTKKIDNKSIFNNLSLEIPSNKITFVIGKSGIGKSTLINLIAGFTKKDSGKISFFNKDGSELEKPLVDVVFQDFNLIESLSIKNNILIANHILNRESDDSEIQQAANSISIETNKLDQIAKNLSGGEKQRAAFLRSLSRKSDFILLDEPTGNLDHENSIALLDLLVKASESKTILIVSHDLELANQYADQIINLENLSVNVIENNKQINVESKNKHSNSISNQVYKKPGFLQKFKVALLLVLADFKSKITSFILVLVTFFALIFSMVIFMNLHFSAKNIAIDTVTQSNFDTIAIREKDIISLAPEEINQLKNDNPKIKYTSLLYSNLDDFTFIYNDNVSLENRSIWPADESEFFKNRFSSFSKDGNFSNRFITNPNEVILSQKLIEELKIDNPIGKTIKIINVNPLILKQKFEDLDRFSEPATIVGILDKPFDDGANFSLVHTDKLKSIYQKSKPNEKESKFDEFEFLPDDYFSLDFEKYVFSRPSTVETDETLVKPNKIHKSFYENSNQTNSINLKKGTLPKHFNEIAVSSNITDKTGKLLKITNTNKENTLIFKVVGVFDPEKDDENIAIFNNNIEKYSNKLLPTSALIYFDHDNLYNNINEFLNKYGKLGVSRYYSTTGGPDEILNGILSSQYVLLLIIFVSIIIFGISLLIFVSLYATNLSKFKKKSIGILKSLGGKTSQIFLYHWLNLVILSAFVFVLGIIFSISFVPLIYGAISNQNSIFPDYQQISVIFIIIWLSSFIILSIIYSLISYITYKKDIVTLLK</sequence>
<keyword evidence="5" id="KW-0547">Nucleotide-binding</keyword>
<proteinExistence type="inferred from homology"/>
<evidence type="ECO:0000259" key="11">
    <source>
        <dbReference type="PROSITE" id="PS50893"/>
    </source>
</evidence>
<evidence type="ECO:0000256" key="9">
    <source>
        <dbReference type="ARBA" id="ARBA00038388"/>
    </source>
</evidence>
<protein>
    <submittedName>
        <fullName evidence="12">ATP-binding cassette domain-containing protein</fullName>
    </submittedName>
</protein>
<gene>
    <name evidence="12" type="ORF">R7W55_03185</name>
</gene>
<evidence type="ECO:0000256" key="2">
    <source>
        <dbReference type="ARBA" id="ARBA00022448"/>
    </source>
</evidence>
<dbReference type="GO" id="GO:0005524">
    <property type="term" value="F:ATP binding"/>
    <property type="evidence" value="ECO:0007669"/>
    <property type="project" value="UniProtKB-KW"/>
</dbReference>
<dbReference type="GO" id="GO:0005886">
    <property type="term" value="C:plasma membrane"/>
    <property type="evidence" value="ECO:0007669"/>
    <property type="project" value="UniProtKB-SubCell"/>
</dbReference>
<evidence type="ECO:0000256" key="5">
    <source>
        <dbReference type="ARBA" id="ARBA00022741"/>
    </source>
</evidence>
<dbReference type="EMBL" id="JAWPFQ010000026">
    <property type="protein sequence ID" value="MDW2916622.1"/>
    <property type="molecule type" value="Genomic_DNA"/>
</dbReference>
<dbReference type="PANTHER" id="PTHR42781">
    <property type="entry name" value="SPERMIDINE/PUTRESCINE IMPORT ATP-BINDING PROTEIN POTA"/>
    <property type="match status" value="1"/>
</dbReference>
<dbReference type="PROSITE" id="PS50893">
    <property type="entry name" value="ABC_TRANSPORTER_2"/>
    <property type="match status" value="1"/>
</dbReference>
<dbReference type="Pfam" id="PF00005">
    <property type="entry name" value="ABC_tran"/>
    <property type="match status" value="1"/>
</dbReference>
<keyword evidence="3" id="KW-1003">Cell membrane</keyword>
<dbReference type="SUPFAM" id="SSF52540">
    <property type="entry name" value="P-loop containing nucleoside triphosphate hydrolases"/>
    <property type="match status" value="1"/>
</dbReference>
<dbReference type="Pfam" id="PF12704">
    <property type="entry name" value="MacB_PCD"/>
    <property type="match status" value="1"/>
</dbReference>
<dbReference type="SMART" id="SM00382">
    <property type="entry name" value="AAA"/>
    <property type="match status" value="1"/>
</dbReference>
<dbReference type="Pfam" id="PF02687">
    <property type="entry name" value="FtsX"/>
    <property type="match status" value="1"/>
</dbReference>
<dbReference type="InterPro" id="IPR003593">
    <property type="entry name" value="AAA+_ATPase"/>
</dbReference>
<dbReference type="AlphaFoldDB" id="A0AAJ2UFC0"/>
<evidence type="ECO:0000313" key="12">
    <source>
        <dbReference type="EMBL" id="MDW2916622.1"/>
    </source>
</evidence>
<evidence type="ECO:0000256" key="4">
    <source>
        <dbReference type="ARBA" id="ARBA00022692"/>
    </source>
</evidence>
<keyword evidence="7 10" id="KW-1133">Transmembrane helix</keyword>
<comment type="similarity">
    <text evidence="9">Belongs to the ABC transporter superfamily. Macrolide exporter (TC 3.A.1.122) family.</text>
</comment>
<feature type="domain" description="ABC transporter" evidence="11">
    <location>
        <begin position="2"/>
        <end position="227"/>
    </location>
</feature>
<dbReference type="Gene3D" id="3.40.50.300">
    <property type="entry name" value="P-loop containing nucleotide triphosphate hydrolases"/>
    <property type="match status" value="1"/>
</dbReference>
<feature type="transmembrane region" description="Helical" evidence="10">
    <location>
        <begin position="258"/>
        <end position="280"/>
    </location>
</feature>
<name>A0AAJ2UFC0_9BACT</name>
<feature type="transmembrane region" description="Helical" evidence="10">
    <location>
        <begin position="642"/>
        <end position="670"/>
    </location>
</feature>
<dbReference type="GO" id="GO:0016887">
    <property type="term" value="F:ATP hydrolysis activity"/>
    <property type="evidence" value="ECO:0007669"/>
    <property type="project" value="InterPro"/>
</dbReference>
<evidence type="ECO:0000256" key="3">
    <source>
        <dbReference type="ARBA" id="ARBA00022475"/>
    </source>
</evidence>
<feature type="transmembrane region" description="Helical" evidence="10">
    <location>
        <begin position="738"/>
        <end position="765"/>
    </location>
</feature>
<evidence type="ECO:0000256" key="7">
    <source>
        <dbReference type="ARBA" id="ARBA00022989"/>
    </source>
</evidence>
<dbReference type="InterPro" id="IPR050093">
    <property type="entry name" value="ABC_SmlMolc_Importer"/>
</dbReference>
<organism evidence="12 13">
    <name type="scientific">Mesomycoplasma ovipneumoniae</name>
    <dbReference type="NCBI Taxonomy" id="29562"/>
    <lineage>
        <taxon>Bacteria</taxon>
        <taxon>Bacillati</taxon>
        <taxon>Mycoplasmatota</taxon>
        <taxon>Mycoplasmoidales</taxon>
        <taxon>Metamycoplasmataceae</taxon>
        <taxon>Mesomycoplasma</taxon>
    </lineage>
</organism>
<keyword evidence="8 10" id="KW-0472">Membrane</keyword>
<comment type="caution">
    <text evidence="12">The sequence shown here is derived from an EMBL/GenBank/DDBJ whole genome shotgun (WGS) entry which is preliminary data.</text>
</comment>
<evidence type="ECO:0000313" key="13">
    <source>
        <dbReference type="Proteomes" id="UP001287983"/>
    </source>
</evidence>
<dbReference type="InterPro" id="IPR003439">
    <property type="entry name" value="ABC_transporter-like_ATP-bd"/>
</dbReference>
<dbReference type="PANTHER" id="PTHR42781:SF9">
    <property type="entry name" value="AMINO ACID ABC TRANSPORTER, ATP-BINDING PROTEIN-RELATED"/>
    <property type="match status" value="1"/>
</dbReference>
<evidence type="ECO:0000256" key="6">
    <source>
        <dbReference type="ARBA" id="ARBA00022840"/>
    </source>
</evidence>
<dbReference type="InterPro" id="IPR017871">
    <property type="entry name" value="ABC_transporter-like_CS"/>
</dbReference>
<dbReference type="PROSITE" id="PS00211">
    <property type="entry name" value="ABC_TRANSPORTER_1"/>
    <property type="match status" value="1"/>
</dbReference>
<evidence type="ECO:0000256" key="8">
    <source>
        <dbReference type="ARBA" id="ARBA00023136"/>
    </source>
</evidence>
<reference evidence="12" key="1">
    <citation type="submission" date="2023-10" db="EMBL/GenBank/DDBJ databases">
        <title>Genome sequences of Myoplasma ovipneumoniae isolated from sheep.</title>
        <authorList>
            <person name="Spergser J."/>
        </authorList>
    </citation>
    <scope>NUCLEOTIDE SEQUENCE</scope>
    <source>
        <strain evidence="12">5474_3</strain>
    </source>
</reference>
<comment type="subcellular location">
    <subcellularLocation>
        <location evidence="1">Cell inner membrane</location>
        <topology evidence="1">Multi-pass membrane protein</topology>
    </subcellularLocation>
</comment>
<evidence type="ECO:0000256" key="10">
    <source>
        <dbReference type="SAM" id="Phobius"/>
    </source>
</evidence>
<accession>A0AAJ2UFC0</accession>